<dbReference type="InterPro" id="IPR018483">
    <property type="entry name" value="Carb_kinase_FGGY_CS"/>
</dbReference>
<comment type="caution">
    <text evidence="4">The sequence shown here is derived from an EMBL/GenBank/DDBJ whole genome shotgun (WGS) entry which is preliminary data.</text>
</comment>
<keyword evidence="2 4" id="KW-0418">Kinase</keyword>
<evidence type="ECO:0000256" key="1">
    <source>
        <dbReference type="ARBA" id="ARBA00022679"/>
    </source>
</evidence>
<gene>
    <name evidence="4" type="ORF">D3273_19210</name>
</gene>
<organism evidence="4 5">
    <name type="scientific">Lichenibacterium minor</name>
    <dbReference type="NCBI Taxonomy" id="2316528"/>
    <lineage>
        <taxon>Bacteria</taxon>
        <taxon>Pseudomonadati</taxon>
        <taxon>Pseudomonadota</taxon>
        <taxon>Alphaproteobacteria</taxon>
        <taxon>Hyphomicrobiales</taxon>
        <taxon>Lichenihabitantaceae</taxon>
        <taxon>Lichenibacterium</taxon>
    </lineage>
</organism>
<sequence length="523" mass="54319">MGESHLIGLDYGSESARGVLIAVRSGAVVATHTYTYTHGVMSSAVPDGTTMPSGWALQDASDYEEAAAAILGALGRGRTVRGIGLGVTASSPLPAMGDGTPLSRPHPGMPHAYVKLWKHAAAQVQADRISARGGDHLADVGGRLSANSLLAKAAEMAEEAPILWAEAERFIEAGDWLAWRLTSRETRSAAFAAYKAGWRAGFGYPADIVPGLDAKLGEVHPVGTAAGALTPAWRERTGIGGEAVVAVPVIDSHTVVPATGAVEGGTLVAALGTSAVYLLLDDVGRPLPTGIEGRTLGGVVPGLWCHEAGQAAFGDVLGWFVRAFPRGAGVEDSFANYDAAAAALAPGEAGVVALDWWNGNRVPHGDARLSGLLAGMTLRTTAVDLYRALLESLCFGARAVVDRFTDGGLPVERVVMTSGLSLASPLLMQIMADVLGRDVAVPRRAQLTAVGGAIHAAVSCGVARDYGEAARRFGAWNTILYRPDPAAGARYDTLYRAYRTLGDAPATRDAMHVLRAATAHQIV</sequence>
<name>A0A4Q2U1R1_9HYPH</name>
<evidence type="ECO:0000313" key="4">
    <source>
        <dbReference type="EMBL" id="RYC30403.1"/>
    </source>
</evidence>
<dbReference type="AlphaFoldDB" id="A0A4Q2U1R1"/>
<dbReference type="PANTHER" id="PTHR43435">
    <property type="entry name" value="RIBULOKINASE"/>
    <property type="match status" value="1"/>
</dbReference>
<dbReference type="Pfam" id="PF02782">
    <property type="entry name" value="FGGY_C"/>
    <property type="match status" value="1"/>
</dbReference>
<dbReference type="InterPro" id="IPR043129">
    <property type="entry name" value="ATPase_NBD"/>
</dbReference>
<proteinExistence type="predicted"/>
<reference evidence="4 5" key="2">
    <citation type="submission" date="2019-02" db="EMBL/GenBank/DDBJ databases">
        <title>'Lichenibacterium ramalinii' gen. nov. sp. nov., 'Lichenibacterium minor' gen. nov. sp. nov.</title>
        <authorList>
            <person name="Pankratov T."/>
        </authorList>
    </citation>
    <scope>NUCLEOTIDE SEQUENCE [LARGE SCALE GENOMIC DNA]</scope>
    <source>
        <strain evidence="4 5">RmlP026</strain>
    </source>
</reference>
<evidence type="ECO:0000313" key="5">
    <source>
        <dbReference type="Proteomes" id="UP000290759"/>
    </source>
</evidence>
<dbReference type="PANTHER" id="PTHR43435:SF4">
    <property type="entry name" value="FGGY CARBOHYDRATE KINASE DOMAIN-CONTAINING PROTEIN"/>
    <property type="match status" value="1"/>
</dbReference>
<dbReference type="Proteomes" id="UP000290759">
    <property type="component" value="Unassembled WGS sequence"/>
</dbReference>
<dbReference type="PROSITE" id="PS00445">
    <property type="entry name" value="FGGY_KINASES_2"/>
    <property type="match status" value="1"/>
</dbReference>
<dbReference type="InterPro" id="IPR018485">
    <property type="entry name" value="FGGY_C"/>
</dbReference>
<evidence type="ECO:0000259" key="3">
    <source>
        <dbReference type="Pfam" id="PF02782"/>
    </source>
</evidence>
<evidence type="ECO:0000256" key="2">
    <source>
        <dbReference type="ARBA" id="ARBA00022777"/>
    </source>
</evidence>
<dbReference type="Gene3D" id="3.30.420.40">
    <property type="match status" value="2"/>
</dbReference>
<dbReference type="GO" id="GO:0019321">
    <property type="term" value="P:pentose metabolic process"/>
    <property type="evidence" value="ECO:0007669"/>
    <property type="project" value="TreeGrafter"/>
</dbReference>
<dbReference type="GO" id="GO:0019150">
    <property type="term" value="F:D-ribulokinase activity"/>
    <property type="evidence" value="ECO:0007669"/>
    <property type="project" value="TreeGrafter"/>
</dbReference>
<protein>
    <submittedName>
        <fullName evidence="4">Carbohydrate kinase</fullName>
    </submittedName>
</protein>
<dbReference type="EMBL" id="QYBB01000026">
    <property type="protein sequence ID" value="RYC30403.1"/>
    <property type="molecule type" value="Genomic_DNA"/>
</dbReference>
<keyword evidence="5" id="KW-1185">Reference proteome</keyword>
<dbReference type="RefSeq" id="WP_129228507.1">
    <property type="nucleotide sequence ID" value="NZ_QYBB01000026.1"/>
</dbReference>
<accession>A0A4Q2U1R1</accession>
<dbReference type="InterPro" id="IPR000577">
    <property type="entry name" value="Carb_kinase_FGGY"/>
</dbReference>
<dbReference type="GO" id="GO:0005737">
    <property type="term" value="C:cytoplasm"/>
    <property type="evidence" value="ECO:0007669"/>
    <property type="project" value="TreeGrafter"/>
</dbReference>
<feature type="domain" description="Carbohydrate kinase FGGY C-terminal" evidence="3">
    <location>
        <begin position="268"/>
        <end position="459"/>
    </location>
</feature>
<dbReference type="PIRSF" id="PIRSF000538">
    <property type="entry name" value="GlpK"/>
    <property type="match status" value="1"/>
</dbReference>
<dbReference type="OrthoDB" id="9805576at2"/>
<reference evidence="4 5" key="1">
    <citation type="submission" date="2018-12" db="EMBL/GenBank/DDBJ databases">
        <authorList>
            <person name="Grouzdev D.S."/>
            <person name="Krutkina M.S."/>
        </authorList>
    </citation>
    <scope>NUCLEOTIDE SEQUENCE [LARGE SCALE GENOMIC DNA]</scope>
    <source>
        <strain evidence="4 5">RmlP026</strain>
    </source>
</reference>
<keyword evidence="1" id="KW-0808">Transferase</keyword>
<dbReference type="SUPFAM" id="SSF53067">
    <property type="entry name" value="Actin-like ATPase domain"/>
    <property type="match status" value="2"/>
</dbReference>